<name>A0A3N4JSB7_9PEZI</name>
<dbReference type="Proteomes" id="UP000276215">
    <property type="component" value="Unassembled WGS sequence"/>
</dbReference>
<dbReference type="EMBL" id="ML120384">
    <property type="protein sequence ID" value="RPA99908.1"/>
    <property type="molecule type" value="Genomic_DNA"/>
</dbReference>
<reference evidence="1 2" key="1">
    <citation type="journal article" date="2018" name="Nat. Ecol. Evol.">
        <title>Pezizomycetes genomes reveal the molecular basis of ectomycorrhizal truffle lifestyle.</title>
        <authorList>
            <person name="Murat C."/>
            <person name="Payen T."/>
            <person name="Noel B."/>
            <person name="Kuo A."/>
            <person name="Morin E."/>
            <person name="Chen J."/>
            <person name="Kohler A."/>
            <person name="Krizsan K."/>
            <person name="Balestrini R."/>
            <person name="Da Silva C."/>
            <person name="Montanini B."/>
            <person name="Hainaut M."/>
            <person name="Levati E."/>
            <person name="Barry K.W."/>
            <person name="Belfiori B."/>
            <person name="Cichocki N."/>
            <person name="Clum A."/>
            <person name="Dockter R.B."/>
            <person name="Fauchery L."/>
            <person name="Guy J."/>
            <person name="Iotti M."/>
            <person name="Le Tacon F."/>
            <person name="Lindquist E.A."/>
            <person name="Lipzen A."/>
            <person name="Malagnac F."/>
            <person name="Mello A."/>
            <person name="Molinier V."/>
            <person name="Miyauchi S."/>
            <person name="Poulain J."/>
            <person name="Riccioni C."/>
            <person name="Rubini A."/>
            <person name="Sitrit Y."/>
            <person name="Splivallo R."/>
            <person name="Traeger S."/>
            <person name="Wang M."/>
            <person name="Zifcakova L."/>
            <person name="Wipf D."/>
            <person name="Zambonelli A."/>
            <person name="Paolocci F."/>
            <person name="Nowrousian M."/>
            <person name="Ottonello S."/>
            <person name="Baldrian P."/>
            <person name="Spatafora J.W."/>
            <person name="Henrissat B."/>
            <person name="Nagy L.G."/>
            <person name="Aury J.M."/>
            <person name="Wincker P."/>
            <person name="Grigoriev I.V."/>
            <person name="Bonfante P."/>
            <person name="Martin F.M."/>
        </authorList>
    </citation>
    <scope>NUCLEOTIDE SEQUENCE [LARGE SCALE GENOMIC DNA]</scope>
    <source>
        <strain evidence="1 2">120613-1</strain>
    </source>
</reference>
<sequence length="56" mass="6323">MFNDHIDKGTAFMYWAPLIRVLSTTVPPPHAILQNTTSESIPAFMLSPQKVIKPRD</sequence>
<dbReference type="AlphaFoldDB" id="A0A3N4JSB7"/>
<keyword evidence="2" id="KW-1185">Reference proteome</keyword>
<evidence type="ECO:0000313" key="2">
    <source>
        <dbReference type="Proteomes" id="UP000276215"/>
    </source>
</evidence>
<protein>
    <submittedName>
        <fullName evidence="1">Uncharacterized protein</fullName>
    </submittedName>
</protein>
<proteinExistence type="predicted"/>
<accession>A0A3N4JSB7</accession>
<gene>
    <name evidence="1" type="ORF">L873DRAFT_867830</name>
</gene>
<evidence type="ECO:0000313" key="1">
    <source>
        <dbReference type="EMBL" id="RPA99908.1"/>
    </source>
</evidence>
<organism evidence="1 2">
    <name type="scientific">Choiromyces venosus 120613-1</name>
    <dbReference type="NCBI Taxonomy" id="1336337"/>
    <lineage>
        <taxon>Eukaryota</taxon>
        <taxon>Fungi</taxon>
        <taxon>Dikarya</taxon>
        <taxon>Ascomycota</taxon>
        <taxon>Pezizomycotina</taxon>
        <taxon>Pezizomycetes</taxon>
        <taxon>Pezizales</taxon>
        <taxon>Tuberaceae</taxon>
        <taxon>Choiromyces</taxon>
    </lineage>
</organism>